<organism evidence="1 2">
    <name type="scientific">Arabis nemorensis</name>
    <dbReference type="NCBI Taxonomy" id="586526"/>
    <lineage>
        <taxon>Eukaryota</taxon>
        <taxon>Viridiplantae</taxon>
        <taxon>Streptophyta</taxon>
        <taxon>Embryophyta</taxon>
        <taxon>Tracheophyta</taxon>
        <taxon>Spermatophyta</taxon>
        <taxon>Magnoliopsida</taxon>
        <taxon>eudicotyledons</taxon>
        <taxon>Gunneridae</taxon>
        <taxon>Pentapetalae</taxon>
        <taxon>rosids</taxon>
        <taxon>malvids</taxon>
        <taxon>Brassicales</taxon>
        <taxon>Brassicaceae</taxon>
        <taxon>Arabideae</taxon>
        <taxon>Arabis</taxon>
    </lineage>
</organism>
<accession>A0A565ALN7</accession>
<keyword evidence="2" id="KW-1185">Reference proteome</keyword>
<dbReference type="EMBL" id="CABITT030000001">
    <property type="protein sequence ID" value="VVA90317.1"/>
    <property type="molecule type" value="Genomic_DNA"/>
</dbReference>
<name>A0A565ALN7_9BRAS</name>
<sequence length="49" mass="5399">MGYSSSAFRLCLFVFFTFALVSSARLNLVFPVLDVCQPHLLAGDVVVFT</sequence>
<dbReference type="Proteomes" id="UP000489600">
    <property type="component" value="Unassembled WGS sequence"/>
</dbReference>
<evidence type="ECO:0000313" key="1">
    <source>
        <dbReference type="EMBL" id="VVA90317.1"/>
    </source>
</evidence>
<comment type="caution">
    <text evidence="1">The sequence shown here is derived from an EMBL/GenBank/DDBJ whole genome shotgun (WGS) entry which is preliminary data.</text>
</comment>
<reference evidence="1" key="1">
    <citation type="submission" date="2019-07" db="EMBL/GenBank/DDBJ databases">
        <authorList>
            <person name="Dittberner H."/>
        </authorList>
    </citation>
    <scope>NUCLEOTIDE SEQUENCE [LARGE SCALE GENOMIC DNA]</scope>
</reference>
<gene>
    <name evidence="1" type="ORF">ANE_LOCUS762</name>
</gene>
<evidence type="ECO:0000313" key="2">
    <source>
        <dbReference type="Proteomes" id="UP000489600"/>
    </source>
</evidence>
<protein>
    <submittedName>
        <fullName evidence="1">Uncharacterized protein</fullName>
    </submittedName>
</protein>
<proteinExistence type="predicted"/>
<dbReference type="AlphaFoldDB" id="A0A565ALN7"/>